<organism evidence="2 4">
    <name type="scientific">Ophiocordyceps camponoti-floridani</name>
    <dbReference type="NCBI Taxonomy" id="2030778"/>
    <lineage>
        <taxon>Eukaryota</taxon>
        <taxon>Fungi</taxon>
        <taxon>Dikarya</taxon>
        <taxon>Ascomycota</taxon>
        <taxon>Pezizomycotina</taxon>
        <taxon>Sordariomycetes</taxon>
        <taxon>Hypocreomycetidae</taxon>
        <taxon>Hypocreales</taxon>
        <taxon>Ophiocordycipitaceae</taxon>
        <taxon>Ophiocordyceps</taxon>
    </lineage>
</organism>
<protein>
    <submittedName>
        <fullName evidence="2">Uncharacterized protein</fullName>
    </submittedName>
</protein>
<keyword evidence="4" id="KW-1185">Reference proteome</keyword>
<dbReference type="AlphaFoldDB" id="A0A8H4Q090"/>
<gene>
    <name evidence="3" type="ORF">GQ602_002055</name>
    <name evidence="2" type="ORF">GQ602_007435</name>
</gene>
<proteinExistence type="predicted"/>
<dbReference type="Proteomes" id="UP000562929">
    <property type="component" value="Unassembled WGS sequence"/>
</dbReference>
<reference evidence="2 4" key="1">
    <citation type="journal article" date="2020" name="G3 (Bethesda)">
        <title>Genetic Underpinnings of Host Manipulation by Ophiocordyceps as Revealed by Comparative Transcriptomics.</title>
        <authorList>
            <person name="Will I."/>
            <person name="Das B."/>
            <person name="Trinh T."/>
            <person name="Brachmann A."/>
            <person name="Ohm R.A."/>
            <person name="de Bekker C."/>
        </authorList>
    </citation>
    <scope>NUCLEOTIDE SEQUENCE [LARGE SCALE GENOMIC DNA]</scope>
    <source>
        <strain evidence="2 4">EC05</strain>
    </source>
</reference>
<evidence type="ECO:0000313" key="3">
    <source>
        <dbReference type="EMBL" id="KAF4591756.1"/>
    </source>
</evidence>
<name>A0A8H4Q090_9HYPO</name>
<evidence type="ECO:0000313" key="4">
    <source>
        <dbReference type="Proteomes" id="UP000562929"/>
    </source>
</evidence>
<dbReference type="EMBL" id="JAACLJ010000011">
    <property type="protein sequence ID" value="KAF4580375.1"/>
    <property type="molecule type" value="Genomic_DNA"/>
</dbReference>
<feature type="region of interest" description="Disordered" evidence="1">
    <location>
        <begin position="1"/>
        <end position="39"/>
    </location>
</feature>
<comment type="caution">
    <text evidence="2">The sequence shown here is derived from an EMBL/GenBank/DDBJ whole genome shotgun (WGS) entry which is preliminary data.</text>
</comment>
<sequence length="93" mass="10268">MNQSDFRKSPHPSARITPIEGAQQPTVSPSVLLDEPPSSKRCLDQSRRFISLGALFSSFSCWLGRHAPLRPEWLGIRADPLLRGKQTSNLAVG</sequence>
<evidence type="ECO:0000256" key="1">
    <source>
        <dbReference type="SAM" id="MobiDB-lite"/>
    </source>
</evidence>
<evidence type="ECO:0000313" key="2">
    <source>
        <dbReference type="EMBL" id="KAF4580375.1"/>
    </source>
</evidence>
<dbReference type="EMBL" id="JAACLJ010000002">
    <property type="protein sequence ID" value="KAF4591756.1"/>
    <property type="molecule type" value="Genomic_DNA"/>
</dbReference>
<accession>A0A8H4Q090</accession>